<proteinExistence type="predicted"/>
<keyword evidence="2" id="KW-0472">Membrane</keyword>
<reference evidence="3 6" key="2">
    <citation type="submission" date="2017-10" db="EMBL/GenBank/DDBJ databases">
        <title>Complete Genome Sequence of Faecalibacterium prausnitzii isolated from the gut of healthy adult Indian.</title>
        <authorList>
            <person name="Bag S."/>
            <person name="Ghosh T.S."/>
            <person name="Das B."/>
        </authorList>
    </citation>
    <scope>NUCLEOTIDE SEQUENCE [LARGE SCALE GENOMIC DNA]</scope>
    <source>
        <strain evidence="3 6">Indica</strain>
    </source>
</reference>
<reference evidence="4 5" key="1">
    <citation type="journal article" date="2017" name="Front. Microbiol.">
        <title>New Insights into the Diversity of the Genus Faecalibacterium.</title>
        <authorList>
            <person name="Benevides L."/>
            <person name="Burman S."/>
            <person name="Martin R."/>
            <person name="Robert V."/>
            <person name="Thomas M."/>
            <person name="Miquel S."/>
            <person name="Chain F."/>
            <person name="Sokol H."/>
            <person name="Bermudez-Humaran L.G."/>
            <person name="Morrison M."/>
            <person name="Langella P."/>
            <person name="Azevedo V.A."/>
            <person name="Chatel J.M."/>
            <person name="Soares S."/>
        </authorList>
    </citation>
    <scope>NUCLEOTIDE SEQUENCE [LARGE SCALE GENOMIC DNA]</scope>
    <source>
        <strain evidence="4 5">AHMP21</strain>
    </source>
</reference>
<gene>
    <name evidence="4" type="ORF">CHR61_08335</name>
    <name evidence="3" type="ORF">CRH10_03615</name>
</gene>
<evidence type="ECO:0000313" key="3">
    <source>
        <dbReference type="EMBL" id="ATL89463.1"/>
    </source>
</evidence>
<evidence type="ECO:0000256" key="2">
    <source>
        <dbReference type="SAM" id="Phobius"/>
    </source>
</evidence>
<sequence length="89" mass="9573">MAMMGSEMHTAAQRERSQLQGAPAGLVSCRPGASGETSRTQRSVTAPKAAGDKQFYPLQFGWYHGAVLHSLVPFGMGLFLFLRLPAPLP</sequence>
<dbReference type="Proteomes" id="UP000223709">
    <property type="component" value="Chromosome"/>
</dbReference>
<dbReference type="AlphaFoldDB" id="A0A2A7BDD7"/>
<evidence type="ECO:0000313" key="6">
    <source>
        <dbReference type="Proteomes" id="UP000223709"/>
    </source>
</evidence>
<evidence type="ECO:0000313" key="5">
    <source>
        <dbReference type="Proteomes" id="UP000220438"/>
    </source>
</evidence>
<name>A0A2A7BDD7_9FIRM</name>
<keyword evidence="2" id="KW-1133">Transmembrane helix</keyword>
<dbReference type="EMBL" id="CP023819">
    <property type="protein sequence ID" value="ATL89463.1"/>
    <property type="molecule type" value="Genomic_DNA"/>
</dbReference>
<dbReference type="EMBL" id="NOUW01000021">
    <property type="protein sequence ID" value="PDX89366.1"/>
    <property type="molecule type" value="Genomic_DNA"/>
</dbReference>
<evidence type="ECO:0000256" key="1">
    <source>
        <dbReference type="SAM" id="MobiDB-lite"/>
    </source>
</evidence>
<feature type="region of interest" description="Disordered" evidence="1">
    <location>
        <begin position="1"/>
        <end position="48"/>
    </location>
</feature>
<keyword evidence="2" id="KW-0812">Transmembrane</keyword>
<dbReference type="KEGG" id="fpra:CG447_04020"/>
<evidence type="ECO:0000313" key="4">
    <source>
        <dbReference type="EMBL" id="PDX89366.1"/>
    </source>
</evidence>
<feature type="compositionally biased region" description="Polar residues" evidence="1">
    <location>
        <begin position="35"/>
        <end position="44"/>
    </location>
</feature>
<dbReference type="Proteomes" id="UP000220438">
    <property type="component" value="Unassembled WGS sequence"/>
</dbReference>
<protein>
    <submittedName>
        <fullName evidence="4">Uncharacterized protein</fullName>
    </submittedName>
</protein>
<accession>A0A2A7BDD7</accession>
<organism evidence="4 5">
    <name type="scientific">Faecalibacterium prausnitzii</name>
    <dbReference type="NCBI Taxonomy" id="853"/>
    <lineage>
        <taxon>Bacteria</taxon>
        <taxon>Bacillati</taxon>
        <taxon>Bacillota</taxon>
        <taxon>Clostridia</taxon>
        <taxon>Eubacteriales</taxon>
        <taxon>Oscillospiraceae</taxon>
        <taxon>Faecalibacterium</taxon>
    </lineage>
</organism>
<feature type="transmembrane region" description="Helical" evidence="2">
    <location>
        <begin position="62"/>
        <end position="82"/>
    </location>
</feature>